<name>B3RPG0_TRIAD</name>
<accession>B3RPG0</accession>
<sequence>MYRFLILVSLVGIAIATAPKPCCTPKQWEGVVEAAGMKVVGSGKTAMNSTFRVLIHASYDYQNSKIRIDEDVYPTGGKKVRVTIIGDFKKAKKVYTVYNGKCTSVSTKSPMPEACVPKNASFYMGGTVGATLKYNTFAYSKKDGSLGAIIDVSATGCIPIAELAFQKAKIQSKANTEYIAAWFKNITAGIKDSSVFDKPKECKSSKDLENVVVDFDYLKYFQSRLFTVSRENKMYLQESIEDLFRKDSVRRLHETFLF</sequence>
<dbReference type="GO" id="GO:0005509">
    <property type="term" value="F:calcium ion binding"/>
    <property type="evidence" value="ECO:0007669"/>
    <property type="project" value="InterPro"/>
</dbReference>
<evidence type="ECO:0000313" key="3">
    <source>
        <dbReference type="Proteomes" id="UP000009022"/>
    </source>
</evidence>
<dbReference type="eggNOG" id="ENOG502SEVZ">
    <property type="taxonomic scope" value="Eukaryota"/>
</dbReference>
<dbReference type="GO" id="GO:0005764">
    <property type="term" value="C:lysosome"/>
    <property type="evidence" value="ECO:0000318"/>
    <property type="project" value="GO_Central"/>
</dbReference>
<dbReference type="PANTHER" id="PTHR10697">
    <property type="entry name" value="MAMMALIAN EPENDYMIN-RELATED PROTEIN 1"/>
    <property type="match status" value="1"/>
</dbReference>
<dbReference type="Proteomes" id="UP000009022">
    <property type="component" value="Unassembled WGS sequence"/>
</dbReference>
<reference evidence="2 3" key="1">
    <citation type="journal article" date="2008" name="Nature">
        <title>The Trichoplax genome and the nature of placozoans.</title>
        <authorList>
            <person name="Srivastava M."/>
            <person name="Begovic E."/>
            <person name="Chapman J."/>
            <person name="Putnam N.H."/>
            <person name="Hellsten U."/>
            <person name="Kawashima T."/>
            <person name="Kuo A."/>
            <person name="Mitros T."/>
            <person name="Salamov A."/>
            <person name="Carpenter M.L."/>
            <person name="Signorovitch A.Y."/>
            <person name="Moreno M.A."/>
            <person name="Kamm K."/>
            <person name="Grimwood J."/>
            <person name="Schmutz J."/>
            <person name="Shapiro H."/>
            <person name="Grigoriev I.V."/>
            <person name="Buss L.W."/>
            <person name="Schierwater B."/>
            <person name="Dellaporta S.L."/>
            <person name="Rokhsar D.S."/>
        </authorList>
    </citation>
    <scope>NUCLEOTIDE SEQUENCE [LARGE SCALE GENOMIC DNA]</scope>
    <source>
        <strain evidence="2 3">Grell-BS-1999</strain>
    </source>
</reference>
<dbReference type="PhylomeDB" id="B3RPG0"/>
<evidence type="ECO:0000256" key="1">
    <source>
        <dbReference type="SAM" id="SignalP"/>
    </source>
</evidence>
<dbReference type="HOGENOM" id="CLU_100754_0_0_1"/>
<protein>
    <submittedName>
        <fullName evidence="2">Expressed protein</fullName>
    </submittedName>
</protein>
<dbReference type="RefSeq" id="XP_002109462.1">
    <property type="nucleotide sequence ID" value="XM_002109426.1"/>
</dbReference>
<dbReference type="GO" id="GO:0007160">
    <property type="term" value="P:cell-matrix adhesion"/>
    <property type="evidence" value="ECO:0007669"/>
    <property type="project" value="InterPro"/>
</dbReference>
<dbReference type="GeneID" id="6750677"/>
<dbReference type="Pfam" id="PF00811">
    <property type="entry name" value="Ependymin"/>
    <property type="match status" value="1"/>
</dbReference>
<keyword evidence="3" id="KW-1185">Reference proteome</keyword>
<dbReference type="KEGG" id="tad:TRIADDRAFT_63667"/>
<organism evidence="2 3">
    <name type="scientific">Trichoplax adhaerens</name>
    <name type="common">Trichoplax reptans</name>
    <dbReference type="NCBI Taxonomy" id="10228"/>
    <lineage>
        <taxon>Eukaryota</taxon>
        <taxon>Metazoa</taxon>
        <taxon>Placozoa</taxon>
        <taxon>Uniplacotomia</taxon>
        <taxon>Trichoplacea</taxon>
        <taxon>Trichoplacidae</taxon>
        <taxon>Trichoplax</taxon>
    </lineage>
</organism>
<gene>
    <name evidence="2" type="ORF">TRIADDRAFT_63667</name>
</gene>
<dbReference type="OrthoDB" id="6084362at2759"/>
<dbReference type="OMA" id="LGANICC"/>
<dbReference type="FunCoup" id="B3RPG0">
    <property type="interactions" value="366"/>
</dbReference>
<feature type="signal peptide" evidence="1">
    <location>
        <begin position="1"/>
        <end position="16"/>
    </location>
</feature>
<dbReference type="InParanoid" id="B3RPG0"/>
<dbReference type="EMBL" id="DS985242">
    <property type="protein sequence ID" value="EDV27628.1"/>
    <property type="molecule type" value="Genomic_DNA"/>
</dbReference>
<evidence type="ECO:0000313" key="2">
    <source>
        <dbReference type="EMBL" id="EDV27628.1"/>
    </source>
</evidence>
<feature type="chain" id="PRO_5002798385" evidence="1">
    <location>
        <begin position="17"/>
        <end position="258"/>
    </location>
</feature>
<dbReference type="GO" id="GO:0005576">
    <property type="term" value="C:extracellular region"/>
    <property type="evidence" value="ECO:0007669"/>
    <property type="project" value="InterPro"/>
</dbReference>
<proteinExistence type="predicted"/>
<dbReference type="PANTHER" id="PTHR10697:SF13">
    <property type="entry name" value="RICIN B LECTIN DOMAIN-CONTAINING PROTEIN"/>
    <property type="match status" value="1"/>
</dbReference>
<dbReference type="InterPro" id="IPR001299">
    <property type="entry name" value="Ependymin"/>
</dbReference>
<dbReference type="CTD" id="6750677"/>
<keyword evidence="1" id="KW-0732">Signal</keyword>
<dbReference type="AlphaFoldDB" id="B3RPG0"/>